<protein>
    <submittedName>
        <fullName evidence="2">Uncharacterized protein</fullName>
    </submittedName>
</protein>
<keyword evidence="1" id="KW-0812">Transmembrane</keyword>
<keyword evidence="1" id="KW-0472">Membrane</keyword>
<gene>
    <name evidence="2" type="ORF">O9X94_08575</name>
</gene>
<proteinExistence type="predicted"/>
<name>A0A9X3KC74_9HYPH</name>
<keyword evidence="1" id="KW-1133">Transmembrane helix</keyword>
<dbReference type="EMBL" id="JAPZLT010000003">
    <property type="protein sequence ID" value="MCZ7909359.1"/>
    <property type="molecule type" value="Genomic_DNA"/>
</dbReference>
<reference evidence="2" key="1">
    <citation type="submission" date="2022-12" db="EMBL/GenBank/DDBJ databases">
        <title>Draft genome sequences of 22 rhizogenic Agrobacterium biovar 1 strains, the causative agent of hairy root disease.</title>
        <authorList>
            <person name="Kim N."/>
            <person name="Vargas P."/>
            <person name="Rediers H."/>
        </authorList>
    </citation>
    <scope>NUCLEOTIDE SEQUENCE</scope>
    <source>
        <strain evidence="2">ST07.17.026</strain>
    </source>
</reference>
<evidence type="ECO:0000256" key="1">
    <source>
        <dbReference type="SAM" id="Phobius"/>
    </source>
</evidence>
<dbReference type="Proteomes" id="UP001151309">
    <property type="component" value="Unassembled WGS sequence"/>
</dbReference>
<evidence type="ECO:0000313" key="2">
    <source>
        <dbReference type="EMBL" id="MCZ7909359.1"/>
    </source>
</evidence>
<evidence type="ECO:0000313" key="3">
    <source>
        <dbReference type="Proteomes" id="UP001151309"/>
    </source>
</evidence>
<comment type="caution">
    <text evidence="2">The sequence shown here is derived from an EMBL/GenBank/DDBJ whole genome shotgun (WGS) entry which is preliminary data.</text>
</comment>
<keyword evidence="3" id="KW-1185">Reference proteome</keyword>
<organism evidence="2 3">
    <name type="scientific">Agrobacterium leguminum</name>
    <dbReference type="NCBI Taxonomy" id="2792015"/>
    <lineage>
        <taxon>Bacteria</taxon>
        <taxon>Pseudomonadati</taxon>
        <taxon>Pseudomonadota</taxon>
        <taxon>Alphaproteobacteria</taxon>
        <taxon>Hyphomicrobiales</taxon>
        <taxon>Rhizobiaceae</taxon>
        <taxon>Rhizobium/Agrobacterium group</taxon>
        <taxon>Agrobacterium</taxon>
    </lineage>
</organism>
<dbReference type="RefSeq" id="WP_080854281.1">
    <property type="nucleotide sequence ID" value="NZ_CP120212.1"/>
</dbReference>
<feature type="transmembrane region" description="Helical" evidence="1">
    <location>
        <begin position="29"/>
        <end position="53"/>
    </location>
</feature>
<accession>A0A9X3KC74</accession>
<dbReference type="AlphaFoldDB" id="A0A9X3KC74"/>
<sequence length="62" mass="6587">MIQILPMCASPKEQVQTELPHRVDLLCRVLFALAVFFALVSATGLICGVSMLASDAIGGIAR</sequence>